<dbReference type="AlphaFoldDB" id="A0A542ZVP3"/>
<dbReference type="PANTHER" id="PTHR34580:SF3">
    <property type="entry name" value="PROTEIN PAFB"/>
    <property type="match status" value="1"/>
</dbReference>
<dbReference type="InterPro" id="IPR051534">
    <property type="entry name" value="CBASS_pafABC_assoc_protein"/>
</dbReference>
<proteinExistence type="predicted"/>
<keyword evidence="4" id="KW-1185">Reference proteome</keyword>
<feature type="domain" description="WCX" evidence="2">
    <location>
        <begin position="250"/>
        <end position="323"/>
    </location>
</feature>
<dbReference type="PANTHER" id="PTHR34580">
    <property type="match status" value="1"/>
</dbReference>
<dbReference type="PROSITE" id="PS52050">
    <property type="entry name" value="WYL"/>
    <property type="match status" value="1"/>
</dbReference>
<evidence type="ECO:0000259" key="1">
    <source>
        <dbReference type="Pfam" id="PF13280"/>
    </source>
</evidence>
<sequence>MAETIDKTERILQLAIALLNSRTGMTKAQILGSVSGYDSEANPDTASKMFERDKRDLRDLGFELVTIGTDGAADEVRYRIEAPAAAQYAAWFTPSQLKILTLAATLWHTAAPERDIITARMRLRALGAEPGATSDLLGDALLPESVNLTMNNETVHEAMTEALATRRLLGFTYRSAGTGATTRRKVEPWRIVARPTGWYLVARDVKVGEPRVFHLDRVIGRPSIDGREGAYEIPPAAQIDEAASLLSLAPRYEARLRIDRGKGQSLRARANSIAASDGAERDEVTIPYRQDLAFAREIAGYGPAVLVIEPDSLREKVIEILVAASKLGKGVAAHGE</sequence>
<dbReference type="InterPro" id="IPR057727">
    <property type="entry name" value="WCX_dom"/>
</dbReference>
<dbReference type="GO" id="GO:0000502">
    <property type="term" value="C:proteasome complex"/>
    <property type="evidence" value="ECO:0007669"/>
    <property type="project" value="UniProtKB-KW"/>
</dbReference>
<dbReference type="EMBL" id="VFOS01000001">
    <property type="protein sequence ID" value="TQL64401.1"/>
    <property type="molecule type" value="Genomic_DNA"/>
</dbReference>
<gene>
    <name evidence="3" type="ORF">FB461_0903</name>
</gene>
<organism evidence="3 4">
    <name type="scientific">Rarobacter faecitabidus</name>
    <dbReference type="NCBI Taxonomy" id="13243"/>
    <lineage>
        <taxon>Bacteria</taxon>
        <taxon>Bacillati</taxon>
        <taxon>Actinomycetota</taxon>
        <taxon>Actinomycetes</taxon>
        <taxon>Micrococcales</taxon>
        <taxon>Rarobacteraceae</taxon>
        <taxon>Rarobacter</taxon>
    </lineage>
</organism>
<dbReference type="Proteomes" id="UP000315389">
    <property type="component" value="Unassembled WGS sequence"/>
</dbReference>
<name>A0A542ZVP3_RARFA</name>
<dbReference type="InterPro" id="IPR026881">
    <property type="entry name" value="WYL_dom"/>
</dbReference>
<protein>
    <submittedName>
        <fullName evidence="3">Proteasome accessory factor B</fullName>
    </submittedName>
</protein>
<accession>A0A542ZVP3</accession>
<dbReference type="Pfam" id="PF13280">
    <property type="entry name" value="WYL"/>
    <property type="match status" value="1"/>
</dbReference>
<dbReference type="Pfam" id="PF25583">
    <property type="entry name" value="WCX"/>
    <property type="match status" value="1"/>
</dbReference>
<dbReference type="RefSeq" id="WP_142119319.1">
    <property type="nucleotide sequence ID" value="NZ_BAAASV010000003.1"/>
</dbReference>
<evidence type="ECO:0000313" key="3">
    <source>
        <dbReference type="EMBL" id="TQL64401.1"/>
    </source>
</evidence>
<keyword evidence="3" id="KW-0647">Proteasome</keyword>
<reference evidence="3 4" key="1">
    <citation type="submission" date="2019-06" db="EMBL/GenBank/DDBJ databases">
        <title>Sequencing the genomes of 1000 actinobacteria strains.</title>
        <authorList>
            <person name="Klenk H.-P."/>
        </authorList>
    </citation>
    <scope>NUCLEOTIDE SEQUENCE [LARGE SCALE GENOMIC DNA]</scope>
    <source>
        <strain evidence="3 4">DSM 4813</strain>
    </source>
</reference>
<feature type="domain" description="WYL" evidence="1">
    <location>
        <begin position="156"/>
        <end position="218"/>
    </location>
</feature>
<evidence type="ECO:0000313" key="4">
    <source>
        <dbReference type="Proteomes" id="UP000315389"/>
    </source>
</evidence>
<evidence type="ECO:0000259" key="2">
    <source>
        <dbReference type="Pfam" id="PF25583"/>
    </source>
</evidence>
<comment type="caution">
    <text evidence="3">The sequence shown here is derived from an EMBL/GenBank/DDBJ whole genome shotgun (WGS) entry which is preliminary data.</text>
</comment>
<dbReference type="OrthoDB" id="3268930at2"/>